<proteinExistence type="predicted"/>
<sequence>MDKKKLGVRALLLSVSTLLIAQSALATTYSYRNSSVYSRLDPSTSVANVTVYTYPVQAYAPIYAWRTHYETQGVEGNYSYDAGGQIVGYTNENGSWSITADAMDHPTGACGKFHNEKFAVGSPLAQKTAGSTFYIVDEYIPPIDFGPLPIPNEGCKRSHWGL</sequence>
<protein>
    <submittedName>
        <fullName evidence="2">Uncharacterized protein</fullName>
    </submittedName>
</protein>
<name>A0ABV7HLJ6_9GAMM</name>
<gene>
    <name evidence="2" type="ORF">ACFOEB_05740</name>
</gene>
<keyword evidence="3" id="KW-1185">Reference proteome</keyword>
<comment type="caution">
    <text evidence="2">The sequence shown here is derived from an EMBL/GenBank/DDBJ whole genome shotgun (WGS) entry which is preliminary data.</text>
</comment>
<feature type="signal peptide" evidence="1">
    <location>
        <begin position="1"/>
        <end position="26"/>
    </location>
</feature>
<reference evidence="3" key="1">
    <citation type="journal article" date="2019" name="Int. J. Syst. Evol. Microbiol.">
        <title>The Global Catalogue of Microorganisms (GCM) 10K type strain sequencing project: providing services to taxonomists for standard genome sequencing and annotation.</title>
        <authorList>
            <consortium name="The Broad Institute Genomics Platform"/>
            <consortium name="The Broad Institute Genome Sequencing Center for Infectious Disease"/>
            <person name="Wu L."/>
            <person name="Ma J."/>
        </authorList>
    </citation>
    <scope>NUCLEOTIDE SEQUENCE [LARGE SCALE GENOMIC DNA]</scope>
    <source>
        <strain evidence="3">KCTC 52141</strain>
    </source>
</reference>
<dbReference type="Proteomes" id="UP001595548">
    <property type="component" value="Unassembled WGS sequence"/>
</dbReference>
<feature type="chain" id="PRO_5046477005" evidence="1">
    <location>
        <begin position="27"/>
        <end position="162"/>
    </location>
</feature>
<organism evidence="2 3">
    <name type="scientific">Gilvimarinus japonicus</name>
    <dbReference type="NCBI Taxonomy" id="1796469"/>
    <lineage>
        <taxon>Bacteria</taxon>
        <taxon>Pseudomonadati</taxon>
        <taxon>Pseudomonadota</taxon>
        <taxon>Gammaproteobacteria</taxon>
        <taxon>Cellvibrionales</taxon>
        <taxon>Cellvibrionaceae</taxon>
        <taxon>Gilvimarinus</taxon>
    </lineage>
</organism>
<keyword evidence="1" id="KW-0732">Signal</keyword>
<evidence type="ECO:0000313" key="3">
    <source>
        <dbReference type="Proteomes" id="UP001595548"/>
    </source>
</evidence>
<dbReference type="EMBL" id="JBHRTL010000006">
    <property type="protein sequence ID" value="MFC3154699.1"/>
    <property type="molecule type" value="Genomic_DNA"/>
</dbReference>
<dbReference type="RefSeq" id="WP_382415100.1">
    <property type="nucleotide sequence ID" value="NZ_AP031500.1"/>
</dbReference>
<accession>A0ABV7HLJ6</accession>
<evidence type="ECO:0000313" key="2">
    <source>
        <dbReference type="EMBL" id="MFC3154699.1"/>
    </source>
</evidence>
<evidence type="ECO:0000256" key="1">
    <source>
        <dbReference type="SAM" id="SignalP"/>
    </source>
</evidence>